<dbReference type="InterPro" id="IPR022653">
    <property type="entry name" value="De-COase2_pyr-phos_BS"/>
</dbReference>
<gene>
    <name evidence="5 11" type="primary">lysA</name>
    <name evidence="11" type="ORF">Q31b_41140</name>
</gene>
<dbReference type="PROSITE" id="PS00878">
    <property type="entry name" value="ODR_DC_2_1"/>
    <property type="match status" value="1"/>
</dbReference>
<comment type="function">
    <text evidence="5">Specifically catalyzes the decarboxylation of meso-diaminopimelate (meso-DAP) to L-lysine.</text>
</comment>
<dbReference type="Gene3D" id="2.40.37.10">
    <property type="entry name" value="Lyase, Ornithine Decarboxylase, Chain A, domain 1"/>
    <property type="match status" value="1"/>
</dbReference>
<keyword evidence="2 5" id="KW-0210">Decarboxylase</keyword>
<feature type="binding site" evidence="5">
    <location>
        <position position="313"/>
    </location>
    <ligand>
        <name>substrate</name>
    </ligand>
</feature>
<dbReference type="NCBIfam" id="TIGR01048">
    <property type="entry name" value="lysA"/>
    <property type="match status" value="1"/>
</dbReference>
<evidence type="ECO:0000313" key="11">
    <source>
        <dbReference type="EMBL" id="TWU39033.1"/>
    </source>
</evidence>
<feature type="binding site" evidence="5">
    <location>
        <position position="344"/>
    </location>
    <ligand>
        <name>substrate</name>
    </ligand>
</feature>
<dbReference type="GO" id="GO:0009089">
    <property type="term" value="P:lysine biosynthetic process via diaminopimelate"/>
    <property type="evidence" value="ECO:0007669"/>
    <property type="project" value="UniProtKB-UniRule"/>
</dbReference>
<keyword evidence="5 8" id="KW-0457">Lysine biosynthesis</keyword>
<dbReference type="GO" id="GO:0030170">
    <property type="term" value="F:pyridoxal phosphate binding"/>
    <property type="evidence" value="ECO:0007669"/>
    <property type="project" value="UniProtKB-UniRule"/>
</dbReference>
<comment type="subunit">
    <text evidence="5">Homodimer.</text>
</comment>
<dbReference type="EMBL" id="SJPY01000006">
    <property type="protein sequence ID" value="TWU39033.1"/>
    <property type="molecule type" value="Genomic_DNA"/>
</dbReference>
<dbReference type="Pfam" id="PF02784">
    <property type="entry name" value="Orn_Arg_deC_N"/>
    <property type="match status" value="1"/>
</dbReference>
<dbReference type="PRINTS" id="PR01181">
    <property type="entry name" value="DAPDCRBXLASE"/>
</dbReference>
<feature type="domain" description="Orn/DAP/Arg decarboxylase 2 C-terminal" evidence="9">
    <location>
        <begin position="31"/>
        <end position="377"/>
    </location>
</feature>
<keyword evidence="3 5" id="KW-0663">Pyridoxal phosphate</keyword>
<keyword evidence="12" id="KW-1185">Reference proteome</keyword>
<protein>
    <recommendedName>
        <fullName evidence="5 6">Diaminopimelate decarboxylase</fullName>
        <shortName evidence="5">DAP decarboxylase</shortName>
        <shortName evidence="5">DAPDC</shortName>
        <ecNumber evidence="5 6">4.1.1.20</ecNumber>
    </recommendedName>
</protein>
<dbReference type="UniPathway" id="UPA00034">
    <property type="reaction ID" value="UER00027"/>
</dbReference>
<comment type="catalytic activity">
    <reaction evidence="5 8">
        <text>meso-2,6-diaminopimelate + H(+) = L-lysine + CO2</text>
        <dbReference type="Rhea" id="RHEA:15101"/>
        <dbReference type="ChEBI" id="CHEBI:15378"/>
        <dbReference type="ChEBI" id="CHEBI:16526"/>
        <dbReference type="ChEBI" id="CHEBI:32551"/>
        <dbReference type="ChEBI" id="CHEBI:57791"/>
        <dbReference type="EC" id="4.1.1.20"/>
    </reaction>
</comment>
<dbReference type="Proteomes" id="UP000315471">
    <property type="component" value="Unassembled WGS sequence"/>
</dbReference>
<keyword evidence="5" id="KW-0028">Amino-acid biosynthesis</keyword>
<dbReference type="InterPro" id="IPR022643">
    <property type="entry name" value="De-COase2_C"/>
</dbReference>
<comment type="pathway">
    <text evidence="5 8">Amino-acid biosynthesis; L-lysine biosynthesis via DAP pathway; L-lysine from DL-2,6-diaminopimelate: step 1/1.</text>
</comment>
<evidence type="ECO:0000256" key="6">
    <source>
        <dbReference type="NCBIfam" id="TIGR01048"/>
    </source>
</evidence>
<evidence type="ECO:0000259" key="10">
    <source>
        <dbReference type="Pfam" id="PF02784"/>
    </source>
</evidence>
<keyword evidence="4 5" id="KW-0456">Lyase</keyword>
<dbReference type="InterPro" id="IPR000183">
    <property type="entry name" value="Orn/DAP/Arg_de-COase"/>
</dbReference>
<comment type="caution">
    <text evidence="11">The sequence shown here is derived from an EMBL/GenBank/DDBJ whole genome shotgun (WGS) entry which is preliminary data.</text>
</comment>
<dbReference type="SUPFAM" id="SSF51419">
    <property type="entry name" value="PLP-binding barrel"/>
    <property type="match status" value="1"/>
</dbReference>
<dbReference type="RefSeq" id="WP_146601300.1">
    <property type="nucleotide sequence ID" value="NZ_SJPY01000006.1"/>
</dbReference>
<evidence type="ECO:0000256" key="4">
    <source>
        <dbReference type="ARBA" id="ARBA00023239"/>
    </source>
</evidence>
<feature type="modified residue" description="N6-(pyridoxal phosphate)lysine" evidence="5 7">
    <location>
        <position position="56"/>
    </location>
</feature>
<dbReference type="InterPro" id="IPR009006">
    <property type="entry name" value="Ala_racemase/Decarboxylase_C"/>
</dbReference>
<comment type="cofactor">
    <cofactor evidence="1 5 7 8">
        <name>pyridoxal 5'-phosphate</name>
        <dbReference type="ChEBI" id="CHEBI:597326"/>
    </cofactor>
</comment>
<name>A0A5C6DP08_9BACT</name>
<evidence type="ECO:0000256" key="3">
    <source>
        <dbReference type="ARBA" id="ARBA00022898"/>
    </source>
</evidence>
<evidence type="ECO:0000259" key="9">
    <source>
        <dbReference type="Pfam" id="PF00278"/>
    </source>
</evidence>
<dbReference type="Gene3D" id="3.20.20.10">
    <property type="entry name" value="Alanine racemase"/>
    <property type="match status" value="1"/>
</dbReference>
<sequence length="425" mass="46520">MLTTPTFSTVRSEISGLCIKDLVSEFGTPLYVYDQSVIDKRIDDLSAFDRIRYAQKANSNLAILDRMRRKGVVVDAVSAGEIRRAMAAGFSTDPTKHEIIYTADIFDHEALKLVLEHHLPVNCGSPDMIGQIGSQRPGAEITLRINPGFGHGHSQKTNTGGEQSKHGIWHEQVDQCLIDADHHGLMVSGLHMHIGSGTDLEHLSAVCESMEKTALKVGRTLRTISAGGGLPVPYKSDETYVDLDQYFALWDATRNRLGETFGHRLDLEIEPGRYLSAEAGFLIAEVRSVKKVGKNLFALVDAGFNDMARPVMYGAHHPISVCGAKGDVSSRESVDVIIGGPLCESGDIFTQREGGFVESRSLPMPFVGDFITIENAGAYGFVMASNYNSKTRAAEVLIENGKAKLIRQRETFDDLIRGEQIPEIG</sequence>
<dbReference type="OrthoDB" id="9802241at2"/>
<evidence type="ECO:0000256" key="2">
    <source>
        <dbReference type="ARBA" id="ARBA00022793"/>
    </source>
</evidence>
<comment type="similarity">
    <text evidence="5">Belongs to the Orn/Lys/Arg decarboxylase class-II family. LysA subfamily.</text>
</comment>
<dbReference type="EC" id="4.1.1.20" evidence="5 6"/>
<dbReference type="Pfam" id="PF00278">
    <property type="entry name" value="Orn_DAP_Arg_deC"/>
    <property type="match status" value="1"/>
</dbReference>
<dbReference type="PRINTS" id="PR01179">
    <property type="entry name" value="ODADCRBXLASE"/>
</dbReference>
<feature type="active site" description="Proton donor" evidence="7">
    <location>
        <position position="343"/>
    </location>
</feature>
<dbReference type="InterPro" id="IPR002986">
    <property type="entry name" value="DAP_deCOOHase_LysA"/>
</dbReference>
<dbReference type="PANTHER" id="PTHR43727">
    <property type="entry name" value="DIAMINOPIMELATE DECARBOXYLASE"/>
    <property type="match status" value="1"/>
</dbReference>
<dbReference type="CDD" id="cd06828">
    <property type="entry name" value="PLPDE_III_DapDC"/>
    <property type="match status" value="1"/>
</dbReference>
<evidence type="ECO:0000256" key="8">
    <source>
        <dbReference type="RuleBase" id="RU003738"/>
    </source>
</evidence>
<evidence type="ECO:0000256" key="7">
    <source>
        <dbReference type="PIRSR" id="PIRSR600183-50"/>
    </source>
</evidence>
<dbReference type="GO" id="GO:0008836">
    <property type="term" value="F:diaminopimelate decarboxylase activity"/>
    <property type="evidence" value="ECO:0007669"/>
    <property type="project" value="UniProtKB-UniRule"/>
</dbReference>
<dbReference type="AlphaFoldDB" id="A0A5C6DP08"/>
<proteinExistence type="inferred from homology"/>
<dbReference type="HAMAP" id="MF_02120">
    <property type="entry name" value="LysA"/>
    <property type="match status" value="1"/>
</dbReference>
<accession>A0A5C6DP08</accession>
<feature type="binding site" evidence="5">
    <location>
        <position position="273"/>
    </location>
    <ligand>
        <name>substrate</name>
    </ligand>
</feature>
<dbReference type="SUPFAM" id="SSF50621">
    <property type="entry name" value="Alanine racemase C-terminal domain-like"/>
    <property type="match status" value="1"/>
</dbReference>
<dbReference type="InterPro" id="IPR029066">
    <property type="entry name" value="PLP-binding_barrel"/>
</dbReference>
<feature type="binding site" evidence="5">
    <location>
        <begin position="270"/>
        <end position="273"/>
    </location>
    <ligand>
        <name>pyridoxal 5'-phosphate</name>
        <dbReference type="ChEBI" id="CHEBI:597326"/>
    </ligand>
</feature>
<dbReference type="InterPro" id="IPR022644">
    <property type="entry name" value="De-COase2_N"/>
</dbReference>
<feature type="domain" description="Orn/DAP/Arg decarboxylase 2 N-terminal" evidence="10">
    <location>
        <begin position="50"/>
        <end position="277"/>
    </location>
</feature>
<feature type="binding site" evidence="5">
    <location>
        <position position="379"/>
    </location>
    <ligand>
        <name>pyridoxal 5'-phosphate</name>
        <dbReference type="ChEBI" id="CHEBI:597326"/>
    </ligand>
</feature>
<evidence type="ECO:0000256" key="1">
    <source>
        <dbReference type="ARBA" id="ARBA00001933"/>
    </source>
</evidence>
<evidence type="ECO:0000256" key="5">
    <source>
        <dbReference type="HAMAP-Rule" id="MF_02120"/>
    </source>
</evidence>
<organism evidence="11 12">
    <name type="scientific">Novipirellula aureliae</name>
    <dbReference type="NCBI Taxonomy" id="2527966"/>
    <lineage>
        <taxon>Bacteria</taxon>
        <taxon>Pseudomonadati</taxon>
        <taxon>Planctomycetota</taxon>
        <taxon>Planctomycetia</taxon>
        <taxon>Pirellulales</taxon>
        <taxon>Pirellulaceae</taxon>
        <taxon>Novipirellula</taxon>
    </lineage>
</organism>
<feature type="binding site" evidence="5">
    <location>
        <position position="309"/>
    </location>
    <ligand>
        <name>substrate</name>
    </ligand>
</feature>
<feature type="binding site" evidence="5">
    <location>
        <position position="379"/>
    </location>
    <ligand>
        <name>substrate</name>
    </ligand>
</feature>
<evidence type="ECO:0000313" key="12">
    <source>
        <dbReference type="Proteomes" id="UP000315471"/>
    </source>
</evidence>
<dbReference type="PANTHER" id="PTHR43727:SF2">
    <property type="entry name" value="GROUP IV DECARBOXYLASE"/>
    <property type="match status" value="1"/>
</dbReference>
<feature type="binding site" evidence="5">
    <location>
        <position position="229"/>
    </location>
    <ligand>
        <name>pyridoxal 5'-phosphate</name>
        <dbReference type="ChEBI" id="CHEBI:597326"/>
    </ligand>
</feature>
<reference evidence="11 12" key="1">
    <citation type="submission" date="2019-02" db="EMBL/GenBank/DDBJ databases">
        <title>Deep-cultivation of Planctomycetes and their phenomic and genomic characterization uncovers novel biology.</title>
        <authorList>
            <person name="Wiegand S."/>
            <person name="Jogler M."/>
            <person name="Boedeker C."/>
            <person name="Pinto D."/>
            <person name="Vollmers J."/>
            <person name="Rivas-Marin E."/>
            <person name="Kohn T."/>
            <person name="Peeters S.H."/>
            <person name="Heuer A."/>
            <person name="Rast P."/>
            <person name="Oberbeckmann S."/>
            <person name="Bunk B."/>
            <person name="Jeske O."/>
            <person name="Meyerdierks A."/>
            <person name="Storesund J.E."/>
            <person name="Kallscheuer N."/>
            <person name="Luecker S."/>
            <person name="Lage O.M."/>
            <person name="Pohl T."/>
            <person name="Merkel B.J."/>
            <person name="Hornburger P."/>
            <person name="Mueller R.-W."/>
            <person name="Bruemmer F."/>
            <person name="Labrenz M."/>
            <person name="Spormann A.M."/>
            <person name="Op Den Camp H."/>
            <person name="Overmann J."/>
            <person name="Amann R."/>
            <person name="Jetten M.S.M."/>
            <person name="Mascher T."/>
            <person name="Medema M.H."/>
            <person name="Devos D.P."/>
            <person name="Kaster A.-K."/>
            <person name="Ovreas L."/>
            <person name="Rohde M."/>
            <person name="Galperin M.Y."/>
            <person name="Jogler C."/>
        </authorList>
    </citation>
    <scope>NUCLEOTIDE SEQUENCE [LARGE SCALE GENOMIC DNA]</scope>
    <source>
        <strain evidence="11 12">Q31b</strain>
    </source>
</reference>